<accession>A0A7J0EPY3</accession>
<proteinExistence type="predicted"/>
<feature type="region of interest" description="Disordered" evidence="1">
    <location>
        <begin position="17"/>
        <end position="104"/>
    </location>
</feature>
<feature type="compositionally biased region" description="Acidic residues" evidence="1">
    <location>
        <begin position="34"/>
        <end position="49"/>
    </location>
</feature>
<dbReference type="Proteomes" id="UP000585474">
    <property type="component" value="Unassembled WGS sequence"/>
</dbReference>
<evidence type="ECO:0000313" key="2">
    <source>
        <dbReference type="EMBL" id="GFY88534.1"/>
    </source>
</evidence>
<sequence>MDSKSNLCLGLISHSTIPLQLMEQQSENHKGDESDNEESESGGEESESESEIKEFRILGHSMCLKRKRDGESVSSLKRGSVEPQGLESRRNGGGDGSSGEPFDE</sequence>
<gene>
    <name evidence="2" type="ORF">Acr_06g0004740</name>
</gene>
<organism evidence="2 3">
    <name type="scientific">Actinidia rufa</name>
    <dbReference type="NCBI Taxonomy" id="165716"/>
    <lineage>
        <taxon>Eukaryota</taxon>
        <taxon>Viridiplantae</taxon>
        <taxon>Streptophyta</taxon>
        <taxon>Embryophyta</taxon>
        <taxon>Tracheophyta</taxon>
        <taxon>Spermatophyta</taxon>
        <taxon>Magnoliopsida</taxon>
        <taxon>eudicotyledons</taxon>
        <taxon>Gunneridae</taxon>
        <taxon>Pentapetalae</taxon>
        <taxon>asterids</taxon>
        <taxon>Ericales</taxon>
        <taxon>Actinidiaceae</taxon>
        <taxon>Actinidia</taxon>
    </lineage>
</organism>
<dbReference type="AlphaFoldDB" id="A0A7J0EPY3"/>
<dbReference type="EMBL" id="BJWL01000006">
    <property type="protein sequence ID" value="GFY88534.1"/>
    <property type="molecule type" value="Genomic_DNA"/>
</dbReference>
<comment type="caution">
    <text evidence="2">The sequence shown here is derived from an EMBL/GenBank/DDBJ whole genome shotgun (WGS) entry which is preliminary data.</text>
</comment>
<reference evidence="2 3" key="1">
    <citation type="submission" date="2019-07" db="EMBL/GenBank/DDBJ databases">
        <title>De Novo Assembly of kiwifruit Actinidia rufa.</title>
        <authorList>
            <person name="Sugita-Konishi S."/>
            <person name="Sato K."/>
            <person name="Mori E."/>
            <person name="Abe Y."/>
            <person name="Kisaki G."/>
            <person name="Hamano K."/>
            <person name="Suezawa K."/>
            <person name="Otani M."/>
            <person name="Fukuda T."/>
            <person name="Manabe T."/>
            <person name="Gomi K."/>
            <person name="Tabuchi M."/>
            <person name="Akimitsu K."/>
            <person name="Kataoka I."/>
        </authorList>
    </citation>
    <scope>NUCLEOTIDE SEQUENCE [LARGE SCALE GENOMIC DNA]</scope>
    <source>
        <strain evidence="3">cv. Fuchu</strain>
    </source>
</reference>
<name>A0A7J0EPY3_9ERIC</name>
<protein>
    <submittedName>
        <fullName evidence="2">Uncharacterized protein</fullName>
    </submittedName>
</protein>
<evidence type="ECO:0000256" key="1">
    <source>
        <dbReference type="SAM" id="MobiDB-lite"/>
    </source>
</evidence>
<keyword evidence="3" id="KW-1185">Reference proteome</keyword>
<evidence type="ECO:0000313" key="3">
    <source>
        <dbReference type="Proteomes" id="UP000585474"/>
    </source>
</evidence>